<proteinExistence type="predicted"/>
<feature type="compositionally biased region" description="Polar residues" evidence="1">
    <location>
        <begin position="117"/>
        <end position="130"/>
    </location>
</feature>
<accession>A0AA35V245</accession>
<evidence type="ECO:0000313" key="3">
    <source>
        <dbReference type="EMBL" id="CAI9268984.1"/>
    </source>
</evidence>
<organism evidence="3 4">
    <name type="scientific">Lactuca saligna</name>
    <name type="common">Willowleaf lettuce</name>
    <dbReference type="NCBI Taxonomy" id="75948"/>
    <lineage>
        <taxon>Eukaryota</taxon>
        <taxon>Viridiplantae</taxon>
        <taxon>Streptophyta</taxon>
        <taxon>Embryophyta</taxon>
        <taxon>Tracheophyta</taxon>
        <taxon>Spermatophyta</taxon>
        <taxon>Magnoliopsida</taxon>
        <taxon>eudicotyledons</taxon>
        <taxon>Gunneridae</taxon>
        <taxon>Pentapetalae</taxon>
        <taxon>asterids</taxon>
        <taxon>campanulids</taxon>
        <taxon>Asterales</taxon>
        <taxon>Asteraceae</taxon>
        <taxon>Cichorioideae</taxon>
        <taxon>Cichorieae</taxon>
        <taxon>Lactucinae</taxon>
        <taxon>Lactuca</taxon>
    </lineage>
</organism>
<name>A0AA35V245_LACSI</name>
<dbReference type="Proteomes" id="UP001177003">
    <property type="component" value="Chromosome 1"/>
</dbReference>
<keyword evidence="2" id="KW-0732">Signal</keyword>
<gene>
    <name evidence="3" type="ORF">LSALG_LOCUS9376</name>
</gene>
<sequence>MAFRVTMFMNMQFLLMLFVLSLLVIFIDGSNDGKSTFEVAMMKTDSGKLIPPPSTLESHNQFNDNKLRGVCIPSPSSTCRDTKAAETPCSRWGKQGGGGDGDMESSAVNEEGHKEGQGSTWRPQNGSNNDGFAEVGG</sequence>
<feature type="chain" id="PRO_5041211350" evidence="2">
    <location>
        <begin position="30"/>
        <end position="137"/>
    </location>
</feature>
<dbReference type="AlphaFoldDB" id="A0AA35V245"/>
<dbReference type="EMBL" id="OX465077">
    <property type="protein sequence ID" value="CAI9268984.1"/>
    <property type="molecule type" value="Genomic_DNA"/>
</dbReference>
<evidence type="ECO:0000256" key="2">
    <source>
        <dbReference type="SAM" id="SignalP"/>
    </source>
</evidence>
<feature type="signal peptide" evidence="2">
    <location>
        <begin position="1"/>
        <end position="29"/>
    </location>
</feature>
<keyword evidence="4" id="KW-1185">Reference proteome</keyword>
<reference evidence="3" key="1">
    <citation type="submission" date="2023-04" db="EMBL/GenBank/DDBJ databases">
        <authorList>
            <person name="Vijverberg K."/>
            <person name="Xiong W."/>
            <person name="Schranz E."/>
        </authorList>
    </citation>
    <scope>NUCLEOTIDE SEQUENCE</scope>
</reference>
<evidence type="ECO:0000256" key="1">
    <source>
        <dbReference type="SAM" id="MobiDB-lite"/>
    </source>
</evidence>
<feature type="region of interest" description="Disordered" evidence="1">
    <location>
        <begin position="76"/>
        <end position="137"/>
    </location>
</feature>
<protein>
    <submittedName>
        <fullName evidence="3">Uncharacterized protein</fullName>
    </submittedName>
</protein>
<evidence type="ECO:0000313" key="4">
    <source>
        <dbReference type="Proteomes" id="UP001177003"/>
    </source>
</evidence>